<dbReference type="Pfam" id="PF00550">
    <property type="entry name" value="PP-binding"/>
    <property type="match status" value="5"/>
</dbReference>
<dbReference type="Pfam" id="PF00501">
    <property type="entry name" value="AMP-binding"/>
    <property type="match status" value="5"/>
</dbReference>
<dbReference type="InterPro" id="IPR025110">
    <property type="entry name" value="AMP-bd_C"/>
</dbReference>
<dbReference type="GO" id="GO:0031177">
    <property type="term" value="F:phosphopantetheine binding"/>
    <property type="evidence" value="ECO:0007669"/>
    <property type="project" value="InterPro"/>
</dbReference>
<evidence type="ECO:0000259" key="5">
    <source>
        <dbReference type="PROSITE" id="PS50075"/>
    </source>
</evidence>
<gene>
    <name evidence="6" type="ORF">AVDCRST_MAG68-3303</name>
</gene>
<protein>
    <submittedName>
        <fullName evidence="6">Polyketide synthase modules and related proteins</fullName>
    </submittedName>
</protein>
<dbReference type="InterPro" id="IPR000873">
    <property type="entry name" value="AMP-dep_synth/lig_dom"/>
</dbReference>
<dbReference type="InterPro" id="IPR009081">
    <property type="entry name" value="PP-bd_ACP"/>
</dbReference>
<dbReference type="InterPro" id="IPR023213">
    <property type="entry name" value="CAT-like_dom_sf"/>
</dbReference>
<dbReference type="InterPro" id="IPR010071">
    <property type="entry name" value="AA_adenyl_dom"/>
</dbReference>
<evidence type="ECO:0000313" key="6">
    <source>
        <dbReference type="EMBL" id="CAA9346511.1"/>
    </source>
</evidence>
<dbReference type="FunFam" id="1.10.1200.10:FF:000005">
    <property type="entry name" value="Nonribosomal peptide synthetase 1"/>
    <property type="match status" value="4"/>
</dbReference>
<dbReference type="PROSITE" id="PS00455">
    <property type="entry name" value="AMP_BINDING"/>
    <property type="match status" value="4"/>
</dbReference>
<evidence type="ECO:0000256" key="1">
    <source>
        <dbReference type="ARBA" id="ARBA00001957"/>
    </source>
</evidence>
<name>A0A6J4M0E5_9BACT</name>
<dbReference type="SUPFAM" id="SSF56801">
    <property type="entry name" value="Acetyl-CoA synthetase-like"/>
    <property type="match status" value="5"/>
</dbReference>
<dbReference type="GO" id="GO:0072330">
    <property type="term" value="P:monocarboxylic acid biosynthetic process"/>
    <property type="evidence" value="ECO:0007669"/>
    <property type="project" value="UniProtKB-ARBA"/>
</dbReference>
<dbReference type="FunFam" id="3.40.50.12780:FF:000012">
    <property type="entry name" value="Non-ribosomal peptide synthetase"/>
    <property type="match status" value="4"/>
</dbReference>
<comment type="similarity">
    <text evidence="2">Belongs to the ATP-dependent AMP-binding enzyme family.</text>
</comment>
<dbReference type="FunFam" id="3.30.559.10:FF:000012">
    <property type="entry name" value="Non-ribosomal peptide synthetase"/>
    <property type="match status" value="4"/>
</dbReference>
<dbReference type="Gene3D" id="3.30.559.10">
    <property type="entry name" value="Chloramphenicol acetyltransferase-like domain"/>
    <property type="match status" value="5"/>
</dbReference>
<dbReference type="Gene3D" id="3.30.300.30">
    <property type="match status" value="4"/>
</dbReference>
<comment type="cofactor">
    <cofactor evidence="1">
        <name>pantetheine 4'-phosphate</name>
        <dbReference type="ChEBI" id="CHEBI:47942"/>
    </cofactor>
</comment>
<evidence type="ECO:0000256" key="3">
    <source>
        <dbReference type="ARBA" id="ARBA00022450"/>
    </source>
</evidence>
<dbReference type="InterPro" id="IPR042099">
    <property type="entry name" value="ANL_N_sf"/>
</dbReference>
<sequence>RALAEVWAEVLGVERVGRWDHFFEMGGHSLLAVRVVSRIRQALGVEVTLGDLFARPVLADFARALPAAGGAALPAIEPADRGQPLPLSFAQQRLWFLEQMGAAGRAYHIPAGLRLRGELDAEALARALDRIVERHEALRTVFPQVDGEPVQRIAPTGESGFLLVQHDLRAHPDAEAELRRILSEESAAPFDLRDGPLVRGRLIRLAEDDHVLVVTMHHIVSDGWSMGVLTRELSTLYAAFHRGDADPLPPLPIQYADYAVWQRRWVEGEVLREQAEYWKTTLAGAPDLLELPADRPRPALQDHAGDTVALELDAELTAALRALSQRHGTTLFMTLLAGWAAVLARLSAQDEVVIGTPTANRGRGEIEGLIGFFVNTLALRMDLSGAPTVAELLERVKARTLEAQRHQDIPFEQVVELARPARSLAHTPLFQVLFTWQNEPVGAMELPGLTVGSARGDASGVAKFDLSLSLGESGGRITGGVSYATALYERATVERYAGYLRRALREMAAGDGRQVGRLELLSGAERAQVVEGWNATDAEFPREACIHELFEAQAERTPGAPALVSEGEALTYAELNGRANQLAHHLRELGVGPDARVAVSLERGTEMVVALLAVLKAGGAYVPLDPSYPADRLRYMLDDSAPMVLLTQAALAGGFADAALPTLALDGPDAAWAGQPRTNPARAGLTPGHLAYVIYTSGSTGRPKGVMCHHQGAVNRLVWMQEAFGLDAHEAVLQKTSFSFDVSVWEFFWPLMVGARLVMARPGGHKDPEYLVETVRREGITTLHFVPSMLQLFLEHPRAESCQGLKRVVCSGEALPVSLARQFHARLPQVELHNLYGPTEAAVDVTWWRSTPGETRGRIPIGAPISNTRLYVLDGAGEPVPAGVAGELHIGGVQVARGYLGRAELTADRFVPDPFSAEPGARLYRTGDLARWLADGTIDYLGRNDHQVKVRGFRIELGEIEARLAEHPAVREAVVLARQDGPGDTRLVAYVVGEAGETEALRAHLAERVPDYMAPAAYVWLRALPLSPNGKVDRKALPAPEGDAFAARGYEAPLGDAERALAEVWAELLGVERVGRWDHFFALGGHSLLAVRVVSRVRQALGVEVTLGDLFARPVLADFARALPSAGGAPLPAIEPADRGQPLPLSFAQQRLWFLEQMGAGGRAYHIPAGLRLRGELDAEALARALDRIVERHEALRTVFPQVDGEPVQRIALAGESGFLLVHHDLRAHPDAEAELRRITSEEYAAPFDLQAGPLVRGRLIRLGDDDHVLAVTMHHIVSDGWSAGVLTRELSALYAAFHRGEADPLPALPIQYADYAVWQRRWVEGEVLREQAEYWKTTFAGAPELLELPADRARPALRSHAGDSVALELDAELTAALRALAQRHGTTLFMTLLAGWSAVLARLSGQDEVVIGTPTANRGQAEIEGLIGFFVNTLALRMDLSGAPTVAELLERVRARALEAQQHQDIPFEQVVELAQPARSLAHTPLFQVLFTWQNVPRGALELPGLVAGSVGPAAHTTAKFDLSLAMQETGGRIVGNLTYATALFDRATVERWVGYLRRVLEEMAAGADRRVERLALQRADERRRVVEEWNRTEAEYPSDACVHELFEAQAARTPGAAAVVWEGGESLTYAGLNGRANRLAHHLRARGVGPDVPVGLCLERGPELVVALLAVLKAGGAYVPLDPEYPEDRLSYMLADSAPAVLLAQASLAGLFAGADVPRIRVDADAAEWAGEPETDPARGALTPEHLAYVIYTSGSTGRPKGVMNPHRTLVNRLAWGRRSWEVDAGESMLLKTSLSFDGSIREIFLPLMAGARVVLARPGGQRDPSYLLEVIGRENITTVNLVPSLLQLLLEAPEVEGLRGLKRVLCGGEALPGALLERFRERLPGVELHNLYGPSEAATAVTSPRCQAEPGRAGVPIGGPSANSRAYVLNGAGEPVPLGVAGELYIGGVSVARGYLGRAAMTAERFVPDPFAAEPGARLYRTGDVVRWLDDGRLDFVGRNDDQVKVRGFRVEPDEVAARLREHPGVREAAVAVREDVPGDRRLVAYCVADGALDVETLRAHLAGRLPEYMVPAAYVRLDALPLTASGKLDRRALPAPGGDAYAVRGYERPAGAVEEALAEIWAEVLGVERVGRHDHFFDLGGHSLLVVRVISRVRQALGVEVAPLELFRRQVLADFAEAVEAASRPALPPLARVGRDGPLVLSFAQQRLWFLEQMGGLGATYHIPAGLRLTGELDRAALGRALDRIVERHEALRTTFARVGGEPVQRVAPAEASRFALEDHDLRGNPGAGAELRALAARVAAAPFDLERGPLIRGALARLDDDEHLFLVAMHHIVSDGWSMGVLTQELSTLYAAFRRGDGDPLPPLPVQFADYAAWQRAWVSGDVLRAQADYWAATLAGAPEQLQLPTDRPRPTQQSYAGGHVALELNEELTAGLRALGQRHGATLFMTLLAGWAAVLARLSGQDDVVVGTPTANRGQAEVEGLIGFFVNTLALRVDLSGAPTVAELLGRVKARALDAQHHQDIPFEQVVERVQPARSLARTPLFQAMFMWQNTPQGRLELPGLQVGAAGPASPATAKFDLTLTLAEAGGRIAGALTYATALFDAATVERFGGYLRAALEGMVAAERLPVDRLPLLSAAERVQVVEEWNATDAEYPRGACLHELFEAQARQTPQAAAVAYEDRSLTYAALDARADGLARHLRGLGVGPGSRVALCVERGPEMVAGLLGVLKAGAAYVPLDPTHPDDRLRYVLRDSAPAVLLTQSSLAERFGDAGVPLVDLLAPAWEDGPAAEPVRPASADPAYVIYTSGSTGMPKGVIVEHRQVVNFLWSMRGLVGVTPRDRLLAVTTLAFDIAGLEIFLPLVCGARVAILDRASASDPARLAEAISAHGATVLQATPATWRMLVDSGWAGAPGLRALCGGEAMPAPLAAALRERVGALWNVYGPTETTIWSSAQRVDDGVAAGAHVPIGGPIANTRLYLLDGTGEPVPAGVVGELYIGGEGVARGYLGRPGLTAERFVADPFSARPGARMYRTGDLARRLPNGAVEFLGRTDFQVKIRGFRIEPGEIEARLAEHPRVRQAVVLAREDAPGDRRLAAYYVAEEALDAEALRAHLGATLPEHMVPAAYVWLRALPLTPNGKLDRGALPAPEGGAFATRAYEPPLGETERALAEIWAELLGVERVGRHDHFFALGGHSLLAVVLMERLRRRGMRADMRALFSTPTLAELAASVGAEPLAVEVPPSLVPAGCGAITPEMLPLVELTEAEIGRIVAGVPGGAANVQDVYPLAPLQEGIFFHHLVASEGDPYLLSMLFSFDGRERLDAFVPALRAVIARHDVLRTSLAWEGLAAPVQVVWRDAPFALEEVDAGGADAARFLRERFHPRHHPMDLRRAPLLRGYAAHDEASGRWVLLLRMHHLAGDHATLELLRDEVQAHILGQEDRLPAPRPYREFVAQARLGAASDEHERFFRRLLGGVDEPTTPFGLLDVRGGGSGMGEARLGVDAALAGRLRARARALGVSAASLFHVAFAQVLARASGRGDVVFGTVLFGRMQGGAGSDRAVGLFINTLPVRIGVGAAGAEAAVRDAHALLADLLRHEHASLALAQRGSGVAPSVPLFSALLNYRHGRRADGAGEPRGAVHSIPLEGRTSYPLSLSVDDLGDGFRLTAQLPESVGPARVCQMMHAALEGLAGALETAPGTPLGLLDVLPADERRRVLHEWNATEAEYPRDSFVHELFEAQVERTPGAAALVSADETLTYAELNGRANQLAHHLRGLGVGPGARVALCLEHGAGMVAALLAVLKAGGAYVPLDPSHPADRLREMLQDSAPRVLLTQAALAGAFTDAALPALELDGPAAPWAREPRSNCGDVGVRPEGAAYVIYTSGSTGRPKGVVVPHQGLTHYATWARARYAPEGPLAFALYSSLAFDLTVTSIYVPLISGGSVVVYGRAESGDTPILRVWADDRVDVVKLTPAHLVLLAQAGPAPRRIRRLVVGGEELKAPLARATVEASAGRLEIHNEYGPTEATVGCMVHRFDPERDRGAAVPIGVPIDNTRVYVLDARGEPAPVGVAGELYVGGAQVALGYLGRAGLTAERFVPDAFSGEPGARMYRTGDLARWGAQGTMEYLGRNDFQVKIRGYRVELGEIEARLAEHPEVGEAVVLAHDSRLVGYYVAGEAVGAEALRAHLAEHLPEYMVPAAYVRLDALPLTPNGKLDRKALPAAEGDAFAAREYEAPLAGTERALAEIWAEVLGVERVGRWDHFFDLGGHSLLAVRVISRVRQALGVEVALADLFARPVLADFAGALPATPGSRLPAIEPADRGEPLPLSFAQQRLWFIDQMGSLGSAYHIPVRLRLRGELDRVALGRALDRVVERHEALRTAFPQVDGEPVQRVAPVEESRFLLLDHDLRAHPDAEAELRRLGAEEARTPFDLERGPLIRGGLVRLGDDDHVLMLTLHHIVSDGWSMGVLVDEVSALYGAFLRGDADPLPPLPIQYADYAVWQRRWVEGEVLREQAEYWKATLAGAPELLELPADRPRPAVQDTRGAYAGLELDAELTAGLKALGQRHGTTLFMTLLAGWAAVLARLSGQEDVVIGTPTANRGQAEIEGLIGFFVNTLALRMDLSGMPTVAELLERVKGRALEAQRHQDIPFEQVVELARPARSMAHTPLFQVMFTWQNTSGGTLELPGLVPAPVGSAAHVTAKFDLSLSLQETGGRITGGVEYTTALFDAATVERFLGYFRALLAGMVADERVAVERLPMLPADERRRVLHEWNATEAEYPDESCIHELFEAQVQRAPDAAAVVHQSGTLTYAELNGRANRLAHHLRTLGVEPDARVAIHAERGPEMVVALLAVLKAGGAYVPLDPSYPEDRLRYMLADS</sequence>
<dbReference type="InterPro" id="IPR045851">
    <property type="entry name" value="AMP-bd_C_sf"/>
</dbReference>
<dbReference type="Gene3D" id="2.30.38.10">
    <property type="entry name" value="Luciferase, Domain 3"/>
    <property type="match status" value="4"/>
</dbReference>
<dbReference type="CDD" id="cd19544">
    <property type="entry name" value="E-C_NRPS"/>
    <property type="match status" value="1"/>
</dbReference>
<dbReference type="PROSITE" id="PS00012">
    <property type="entry name" value="PHOSPHOPANTETHEINE"/>
    <property type="match status" value="4"/>
</dbReference>
<dbReference type="Gene3D" id="1.10.1200.10">
    <property type="entry name" value="ACP-like"/>
    <property type="match status" value="5"/>
</dbReference>
<feature type="domain" description="Carrier" evidence="5">
    <location>
        <begin position="2112"/>
        <end position="2187"/>
    </location>
</feature>
<dbReference type="GO" id="GO:0043041">
    <property type="term" value="P:amino acid activation for nonribosomal peptide biosynthetic process"/>
    <property type="evidence" value="ECO:0007669"/>
    <property type="project" value="TreeGrafter"/>
</dbReference>
<dbReference type="NCBIfam" id="NF004282">
    <property type="entry name" value="PRK05691.1"/>
    <property type="match status" value="6"/>
</dbReference>
<dbReference type="Gene3D" id="3.40.50.980">
    <property type="match status" value="8"/>
</dbReference>
<dbReference type="SUPFAM" id="SSF52777">
    <property type="entry name" value="CoA-dependent acyltransferases"/>
    <property type="match status" value="10"/>
</dbReference>
<dbReference type="NCBIfam" id="NF003417">
    <property type="entry name" value="PRK04813.1"/>
    <property type="match status" value="5"/>
</dbReference>
<dbReference type="InterPro" id="IPR020806">
    <property type="entry name" value="PKS_PP-bd"/>
</dbReference>
<dbReference type="Pfam" id="PF13193">
    <property type="entry name" value="AMP-binding_C"/>
    <property type="match status" value="4"/>
</dbReference>
<dbReference type="FunFam" id="1.10.1200.10:FF:000016">
    <property type="entry name" value="Non-ribosomal peptide synthase"/>
    <property type="match status" value="1"/>
</dbReference>
<dbReference type="Gene3D" id="3.30.559.30">
    <property type="entry name" value="Nonribosomal peptide synthetase, condensation domain"/>
    <property type="match status" value="5"/>
</dbReference>
<dbReference type="PROSITE" id="PS50075">
    <property type="entry name" value="CARRIER"/>
    <property type="match status" value="5"/>
</dbReference>
<evidence type="ECO:0000256" key="2">
    <source>
        <dbReference type="ARBA" id="ARBA00006432"/>
    </source>
</evidence>
<dbReference type="Pfam" id="PF00668">
    <property type="entry name" value="Condensation"/>
    <property type="match status" value="5"/>
</dbReference>
<dbReference type="InterPro" id="IPR036736">
    <property type="entry name" value="ACP-like_sf"/>
</dbReference>
<keyword evidence="4" id="KW-0597">Phosphoprotein</keyword>
<dbReference type="InterPro" id="IPR020845">
    <property type="entry name" value="AMP-binding_CS"/>
</dbReference>
<feature type="non-terminal residue" evidence="6">
    <location>
        <position position="1"/>
    </location>
</feature>
<keyword evidence="3" id="KW-0596">Phosphopantetheine</keyword>
<dbReference type="GO" id="GO:0044550">
    <property type="term" value="P:secondary metabolite biosynthetic process"/>
    <property type="evidence" value="ECO:0007669"/>
    <property type="project" value="UniProtKB-ARBA"/>
</dbReference>
<dbReference type="InterPro" id="IPR001242">
    <property type="entry name" value="Condensation_dom"/>
</dbReference>
<dbReference type="InterPro" id="IPR006162">
    <property type="entry name" value="Ppantetheine_attach_site"/>
</dbReference>
<feature type="domain" description="Carrier" evidence="5">
    <location>
        <begin position="4236"/>
        <end position="4311"/>
    </location>
</feature>
<reference evidence="6" key="1">
    <citation type="submission" date="2020-02" db="EMBL/GenBank/DDBJ databases">
        <authorList>
            <person name="Meier V. D."/>
        </authorList>
    </citation>
    <scope>NUCLEOTIDE SEQUENCE</scope>
    <source>
        <strain evidence="6">AVDCRST_MAG68</strain>
    </source>
</reference>
<dbReference type="GO" id="GO:0005737">
    <property type="term" value="C:cytoplasm"/>
    <property type="evidence" value="ECO:0007669"/>
    <property type="project" value="TreeGrafter"/>
</dbReference>
<evidence type="ECO:0000256" key="4">
    <source>
        <dbReference type="ARBA" id="ARBA00022553"/>
    </source>
</evidence>
<feature type="domain" description="Carrier" evidence="5">
    <location>
        <begin position="1052"/>
        <end position="1127"/>
    </location>
</feature>
<dbReference type="EMBL" id="CADCTW010000160">
    <property type="protein sequence ID" value="CAA9346511.1"/>
    <property type="molecule type" value="Genomic_DNA"/>
</dbReference>
<dbReference type="FunFam" id="3.30.300.30:FF:000010">
    <property type="entry name" value="Enterobactin synthetase component F"/>
    <property type="match status" value="4"/>
</dbReference>
<dbReference type="CDD" id="cd17646">
    <property type="entry name" value="A_NRPS_AB3403-like"/>
    <property type="match status" value="2"/>
</dbReference>
<dbReference type="GO" id="GO:0003824">
    <property type="term" value="F:catalytic activity"/>
    <property type="evidence" value="ECO:0007669"/>
    <property type="project" value="InterPro"/>
</dbReference>
<proteinExistence type="inferred from homology"/>
<feature type="domain" description="Carrier" evidence="5">
    <location>
        <begin position="3164"/>
        <end position="3238"/>
    </location>
</feature>
<dbReference type="CDD" id="cd19531">
    <property type="entry name" value="LCL_NRPS-like"/>
    <property type="match status" value="4"/>
</dbReference>
<dbReference type="PANTHER" id="PTHR45527">
    <property type="entry name" value="NONRIBOSOMAL PEPTIDE SYNTHETASE"/>
    <property type="match status" value="1"/>
</dbReference>
<dbReference type="FunFam" id="3.40.50.980:FF:000002">
    <property type="entry name" value="Enterobactin synthetase component F"/>
    <property type="match status" value="1"/>
</dbReference>
<dbReference type="SUPFAM" id="SSF47336">
    <property type="entry name" value="ACP-like"/>
    <property type="match status" value="5"/>
</dbReference>
<dbReference type="SMART" id="SM00823">
    <property type="entry name" value="PKS_PP"/>
    <property type="match status" value="5"/>
</dbReference>
<dbReference type="FunFam" id="3.40.50.980:FF:000001">
    <property type="entry name" value="Non-ribosomal peptide synthetase"/>
    <property type="match status" value="4"/>
</dbReference>
<dbReference type="PANTHER" id="PTHR45527:SF1">
    <property type="entry name" value="FATTY ACID SYNTHASE"/>
    <property type="match status" value="1"/>
</dbReference>
<organism evidence="6">
    <name type="scientific">uncultured Gemmatimonadota bacterium</name>
    <dbReference type="NCBI Taxonomy" id="203437"/>
    <lineage>
        <taxon>Bacteria</taxon>
        <taxon>Pseudomonadati</taxon>
        <taxon>Gemmatimonadota</taxon>
        <taxon>environmental samples</taxon>
    </lineage>
</organism>
<dbReference type="CDD" id="cd12116">
    <property type="entry name" value="A_NRPS_Ta1_like"/>
    <property type="match status" value="1"/>
</dbReference>
<dbReference type="NCBIfam" id="TIGR01733">
    <property type="entry name" value="AA-adenyl-dom"/>
    <property type="match status" value="4"/>
</dbReference>
<accession>A0A6J4M0E5</accession>
<feature type="non-terminal residue" evidence="6">
    <location>
        <position position="4882"/>
    </location>
</feature>
<dbReference type="Gene3D" id="3.40.50.12780">
    <property type="entry name" value="N-terminal domain of ligase-like"/>
    <property type="match status" value="1"/>
</dbReference>
<feature type="domain" description="Carrier" evidence="5">
    <location>
        <begin position="1"/>
        <end position="69"/>
    </location>
</feature>
<dbReference type="FunFam" id="2.30.38.10:FF:000001">
    <property type="entry name" value="Non-ribosomal peptide synthetase PvdI"/>
    <property type="match status" value="4"/>
</dbReference>